<dbReference type="Proteomes" id="UP000315925">
    <property type="component" value="Chromosome"/>
</dbReference>
<sequence length="76" mass="8534">MRKVSFFFLHLALGTEFLLAVYSSSAYAVLNRHAVGELGQSPSHAMWTSTIFLLAGLWVCFSVHGYQLFMAKCARF</sequence>
<dbReference type="AlphaFoldDB" id="A0A516TLW0"/>
<dbReference type="KEGG" id="mkc:kam1_935"/>
<feature type="transmembrane region" description="Helical" evidence="1">
    <location>
        <begin position="50"/>
        <end position="69"/>
    </location>
</feature>
<evidence type="ECO:0000256" key="1">
    <source>
        <dbReference type="SAM" id="Phobius"/>
    </source>
</evidence>
<name>A0A516TLW0_9BACT</name>
<keyword evidence="1" id="KW-0472">Membrane</keyword>
<reference evidence="3" key="1">
    <citation type="submission" date="2019-03" db="EMBL/GenBank/DDBJ databases">
        <title>Complete genome of Methylacidiphilum kamchatkense Kam1.</title>
        <authorList>
            <person name="Kruse T."/>
            <person name="Murarilal Ratnadevi C."/>
            <person name="Erikstad H.-A."/>
            <person name="Birkeland N.-K."/>
        </authorList>
    </citation>
    <scope>NUCLEOTIDE SEQUENCE [LARGE SCALE GENOMIC DNA]</scope>
    <source>
        <strain evidence="3">kam1</strain>
    </source>
</reference>
<dbReference type="EMBL" id="CP037899">
    <property type="protein sequence ID" value="QDQ42174.1"/>
    <property type="molecule type" value="Genomic_DNA"/>
</dbReference>
<protein>
    <submittedName>
        <fullName evidence="2">Uncharacterized protein</fullName>
    </submittedName>
</protein>
<gene>
    <name evidence="2" type="ORF">kam1_935</name>
</gene>
<keyword evidence="1" id="KW-0812">Transmembrane</keyword>
<proteinExistence type="predicted"/>
<organism evidence="2 3">
    <name type="scientific">Methylacidiphilum kamchatkense Kam1</name>
    <dbReference type="NCBI Taxonomy" id="1202785"/>
    <lineage>
        <taxon>Bacteria</taxon>
        <taxon>Pseudomonadati</taxon>
        <taxon>Verrucomicrobiota</taxon>
        <taxon>Methylacidiphilae</taxon>
        <taxon>Methylacidiphilales</taxon>
        <taxon>Methylacidiphilaceae</taxon>
        <taxon>Methylacidiphilum (ex Ratnadevi et al. 2023)</taxon>
    </lineage>
</organism>
<evidence type="ECO:0000313" key="2">
    <source>
        <dbReference type="EMBL" id="QDQ42174.1"/>
    </source>
</evidence>
<evidence type="ECO:0000313" key="3">
    <source>
        <dbReference type="Proteomes" id="UP000315925"/>
    </source>
</evidence>
<keyword evidence="1" id="KW-1133">Transmembrane helix</keyword>
<accession>A0A516TLW0</accession>